<feature type="transmembrane region" description="Helical" evidence="7">
    <location>
        <begin position="6"/>
        <end position="25"/>
    </location>
</feature>
<keyword evidence="5" id="KW-0560">Oxidoreductase</keyword>
<dbReference type="RefSeq" id="WP_123930750.1">
    <property type="nucleotide sequence ID" value="NZ_RKRE01000003.1"/>
</dbReference>
<proteinExistence type="predicted"/>
<evidence type="ECO:0000256" key="2">
    <source>
        <dbReference type="ARBA" id="ARBA00022475"/>
    </source>
</evidence>
<dbReference type="InterPro" id="IPR023234">
    <property type="entry name" value="NarG-like_domain"/>
</dbReference>
<dbReference type="SUPFAM" id="SSF103501">
    <property type="entry name" value="Respiratory nitrate reductase 1 gamma chain"/>
    <property type="match status" value="1"/>
</dbReference>
<evidence type="ECO:0000256" key="4">
    <source>
        <dbReference type="ARBA" id="ARBA00022989"/>
    </source>
</evidence>
<feature type="transmembrane region" description="Helical" evidence="7">
    <location>
        <begin position="210"/>
        <end position="228"/>
    </location>
</feature>
<dbReference type="AlphaFoldDB" id="A0A3N5AD95"/>
<comment type="subcellular location">
    <subcellularLocation>
        <location evidence="1">Cell membrane</location>
        <topology evidence="1">Multi-pass membrane protein</topology>
    </subcellularLocation>
</comment>
<organism evidence="9 10">
    <name type="scientific">Thermodesulfitimonas autotrophica</name>
    <dbReference type="NCBI Taxonomy" id="1894989"/>
    <lineage>
        <taxon>Bacteria</taxon>
        <taxon>Bacillati</taxon>
        <taxon>Bacillota</taxon>
        <taxon>Clostridia</taxon>
        <taxon>Thermoanaerobacterales</taxon>
        <taxon>Thermoanaerobacteraceae</taxon>
        <taxon>Thermodesulfitimonas</taxon>
    </lineage>
</organism>
<evidence type="ECO:0000256" key="6">
    <source>
        <dbReference type="ARBA" id="ARBA00023136"/>
    </source>
</evidence>
<feature type="domain" description="NarG-like" evidence="8">
    <location>
        <begin position="100"/>
        <end position="236"/>
    </location>
</feature>
<dbReference type="Gene3D" id="1.20.950.20">
    <property type="entry name" value="Transmembrane di-heme cytochromes, Chain C"/>
    <property type="match status" value="1"/>
</dbReference>
<protein>
    <submittedName>
        <fullName evidence="9">Nitrate reductase gamma subunit</fullName>
    </submittedName>
</protein>
<dbReference type="GO" id="GO:0005886">
    <property type="term" value="C:plasma membrane"/>
    <property type="evidence" value="ECO:0007669"/>
    <property type="project" value="UniProtKB-SubCell"/>
</dbReference>
<evidence type="ECO:0000256" key="1">
    <source>
        <dbReference type="ARBA" id="ARBA00004651"/>
    </source>
</evidence>
<keyword evidence="2" id="KW-1003">Cell membrane</keyword>
<evidence type="ECO:0000313" key="10">
    <source>
        <dbReference type="Proteomes" id="UP000282654"/>
    </source>
</evidence>
<comment type="caution">
    <text evidence="9">The sequence shown here is derived from an EMBL/GenBank/DDBJ whole genome shotgun (WGS) entry which is preliminary data.</text>
</comment>
<gene>
    <name evidence="9" type="ORF">EDD75_1624</name>
</gene>
<evidence type="ECO:0000313" key="9">
    <source>
        <dbReference type="EMBL" id="RPF42523.1"/>
    </source>
</evidence>
<dbReference type="OrthoDB" id="128617at2"/>
<name>A0A3N5AD95_9THEO</name>
<keyword evidence="3 7" id="KW-0812">Transmembrane</keyword>
<keyword evidence="6 7" id="KW-0472">Membrane</keyword>
<evidence type="ECO:0000256" key="5">
    <source>
        <dbReference type="ARBA" id="ARBA00023002"/>
    </source>
</evidence>
<accession>A0A3N5AD95</accession>
<keyword evidence="10" id="KW-1185">Reference proteome</keyword>
<dbReference type="Proteomes" id="UP000282654">
    <property type="component" value="Unassembled WGS sequence"/>
</dbReference>
<feature type="transmembrane region" description="Helical" evidence="7">
    <location>
        <begin position="128"/>
        <end position="149"/>
    </location>
</feature>
<dbReference type="EMBL" id="RKRE01000003">
    <property type="protein sequence ID" value="RPF42523.1"/>
    <property type="molecule type" value="Genomic_DNA"/>
</dbReference>
<evidence type="ECO:0000256" key="7">
    <source>
        <dbReference type="SAM" id="Phobius"/>
    </source>
</evidence>
<dbReference type="GO" id="GO:0016491">
    <property type="term" value="F:oxidoreductase activity"/>
    <property type="evidence" value="ECO:0007669"/>
    <property type="project" value="UniProtKB-KW"/>
</dbReference>
<feature type="transmembrane region" description="Helical" evidence="7">
    <location>
        <begin position="169"/>
        <end position="190"/>
    </location>
</feature>
<dbReference type="InterPro" id="IPR036197">
    <property type="entry name" value="NarG-like_sf"/>
</dbReference>
<dbReference type="Pfam" id="PF02665">
    <property type="entry name" value="Nitrate_red_gam"/>
    <property type="match status" value="1"/>
</dbReference>
<sequence>MGSFAAYLAWLAVAVFVFMVIYRFIKFNSMPLHLRWELYPLPLEPKHHHGGSYMEEVDYVRKPRHHIRINGILDMASEVFLLKKVKEYNKYGMWPFSFCMHWGIYLMCFWAVLLVVEEVFNWGAISPLSNVVGAVAIIAGAFGSLGLILKRVGIAELAAYTAPVDYFNLFFLLAIFATGIIAWVTDPYFFDDARAYVAGAVTLQPVTVPFWVALQFLIFELFLLYMPFSKLFHYVAKYFTIDKVLWDDILNVKGSAVDKKITSQLSYKLTWAGPHIVPGKTWVEEVEIVDAREGK</sequence>
<evidence type="ECO:0000259" key="8">
    <source>
        <dbReference type="Pfam" id="PF02665"/>
    </source>
</evidence>
<feature type="transmembrane region" description="Helical" evidence="7">
    <location>
        <begin position="93"/>
        <end position="116"/>
    </location>
</feature>
<evidence type="ECO:0000256" key="3">
    <source>
        <dbReference type="ARBA" id="ARBA00022692"/>
    </source>
</evidence>
<reference evidence="9 10" key="1">
    <citation type="submission" date="2018-11" db="EMBL/GenBank/DDBJ databases">
        <title>Genomic Encyclopedia of Type Strains, Phase IV (KMG-IV): sequencing the most valuable type-strain genomes for metagenomic binning, comparative biology and taxonomic classification.</title>
        <authorList>
            <person name="Goeker M."/>
        </authorList>
    </citation>
    <scope>NUCLEOTIDE SEQUENCE [LARGE SCALE GENOMIC DNA]</scope>
    <source>
        <strain evidence="9 10">DSM 102936</strain>
    </source>
</reference>
<keyword evidence="4 7" id="KW-1133">Transmembrane helix</keyword>